<evidence type="ECO:0000313" key="2">
    <source>
        <dbReference type="Proteomes" id="UP000321635"/>
    </source>
</evidence>
<proteinExistence type="predicted"/>
<sequence>MSDSDALARIEGRLAAQSVINAALATMLPAAQRADAFGIIKRLSDDWAASMAEVEPENAPEIVAAAEQELASFSRVVARICARLKR</sequence>
<accession>A0A511XE10</accession>
<dbReference type="STRING" id="1120919.GCA_000429165_03241"/>
<dbReference type="EMBL" id="BJYF01000029">
    <property type="protein sequence ID" value="GEN61187.1"/>
    <property type="molecule type" value="Genomic_DNA"/>
</dbReference>
<dbReference type="AlphaFoldDB" id="A0A511XE10"/>
<reference evidence="1 2" key="1">
    <citation type="submission" date="2019-07" db="EMBL/GenBank/DDBJ databases">
        <title>Whole genome shotgun sequence of Acetobacter nitrogenifigens NBRC 105050.</title>
        <authorList>
            <person name="Hosoyama A."/>
            <person name="Uohara A."/>
            <person name="Ohji S."/>
            <person name="Ichikawa N."/>
        </authorList>
    </citation>
    <scope>NUCLEOTIDE SEQUENCE [LARGE SCALE GENOMIC DNA]</scope>
    <source>
        <strain evidence="1 2">NBRC 105050</strain>
    </source>
</reference>
<name>A0A511XE10_9PROT</name>
<evidence type="ECO:0000313" key="1">
    <source>
        <dbReference type="EMBL" id="GEN61187.1"/>
    </source>
</evidence>
<keyword evidence="2" id="KW-1185">Reference proteome</keyword>
<comment type="caution">
    <text evidence="1">The sequence shown here is derived from an EMBL/GenBank/DDBJ whole genome shotgun (WGS) entry which is preliminary data.</text>
</comment>
<dbReference type="RefSeq" id="WP_026398752.1">
    <property type="nucleotide sequence ID" value="NZ_AUBI01000017.1"/>
</dbReference>
<protein>
    <submittedName>
        <fullName evidence="1">Uncharacterized protein</fullName>
    </submittedName>
</protein>
<dbReference type="Proteomes" id="UP000321635">
    <property type="component" value="Unassembled WGS sequence"/>
</dbReference>
<gene>
    <name evidence="1" type="ORF">ANI02nite_30710</name>
</gene>
<organism evidence="1 2">
    <name type="scientific">Acetobacter nitrogenifigens DSM 23921 = NBRC 105050</name>
    <dbReference type="NCBI Taxonomy" id="1120919"/>
    <lineage>
        <taxon>Bacteria</taxon>
        <taxon>Pseudomonadati</taxon>
        <taxon>Pseudomonadota</taxon>
        <taxon>Alphaproteobacteria</taxon>
        <taxon>Acetobacterales</taxon>
        <taxon>Acetobacteraceae</taxon>
        <taxon>Acetobacter</taxon>
    </lineage>
</organism>